<evidence type="ECO:0000313" key="2">
    <source>
        <dbReference type="Proteomes" id="UP001139981"/>
    </source>
</evidence>
<accession>A0ACC1M9P9</accession>
<comment type="caution">
    <text evidence="1">The sequence shown here is derived from an EMBL/GenBank/DDBJ whole genome shotgun (WGS) entry which is preliminary data.</text>
</comment>
<dbReference type="EMBL" id="JANBVB010000004">
    <property type="protein sequence ID" value="KAJ2900579.1"/>
    <property type="molecule type" value="Genomic_DNA"/>
</dbReference>
<gene>
    <name evidence="1" type="ORF">IWW38_000456</name>
</gene>
<protein>
    <submittedName>
        <fullName evidence="1">Uncharacterized protein</fullName>
    </submittedName>
</protein>
<reference evidence="1" key="1">
    <citation type="submission" date="2022-07" db="EMBL/GenBank/DDBJ databases">
        <title>Phylogenomic reconstructions and comparative analyses of Kickxellomycotina fungi.</title>
        <authorList>
            <person name="Reynolds N.K."/>
            <person name="Stajich J.E."/>
            <person name="Barry K."/>
            <person name="Grigoriev I.V."/>
            <person name="Crous P."/>
            <person name="Smith M.E."/>
        </authorList>
    </citation>
    <scope>NUCLEOTIDE SEQUENCE</scope>
    <source>
        <strain evidence="1">CBS 190363</strain>
    </source>
</reference>
<proteinExistence type="predicted"/>
<dbReference type="Proteomes" id="UP001139981">
    <property type="component" value="Unassembled WGS sequence"/>
</dbReference>
<evidence type="ECO:0000313" key="1">
    <source>
        <dbReference type="EMBL" id="KAJ2900579.1"/>
    </source>
</evidence>
<keyword evidence="2" id="KW-1185">Reference proteome</keyword>
<name>A0ACC1M9P9_9FUNG</name>
<organism evidence="1 2">
    <name type="scientific">Coemansia aciculifera</name>
    <dbReference type="NCBI Taxonomy" id="417176"/>
    <lineage>
        <taxon>Eukaryota</taxon>
        <taxon>Fungi</taxon>
        <taxon>Fungi incertae sedis</taxon>
        <taxon>Zoopagomycota</taxon>
        <taxon>Kickxellomycotina</taxon>
        <taxon>Kickxellomycetes</taxon>
        <taxon>Kickxellales</taxon>
        <taxon>Kickxellaceae</taxon>
        <taxon>Coemansia</taxon>
    </lineage>
</organism>
<sequence length="396" mass="43924">MLNSGRRTRRALLYLLALAAGFALYKHMSARSLELIPPSSEVAHTTPTTTITSSVALHEPPSMPQPDQQDSKVYGRLKVRADDVKSFRAQPPTLFVKKTFTGGAAKRLIFIGDIHGSLKEFNQLLCKVKFKQGQDQVVLVGDLVAKGPDSVAVVRRARQIDVWAVRGNHDDRVIRWREFLDGPGKTLSLDELKTLEKSGGLPYDDFKLKKDHYTIARELSPDDITWLAALPIIMAMPPPYAQWVVLHGGADPSKALMDQVADDVIVERDITSSGPTSSSKDGTAWFDVWADKMKGFTPEANIDQNANLDFSVIRYNKIIYGHDAGRNLQIHPVTKGLDSRCVYGGQLTAFVLPGESLVNVQCASYDSGDKDARKRRRRLGNDNANVKVLHTHEELL</sequence>